<keyword evidence="1" id="KW-0812">Transmembrane</keyword>
<evidence type="ECO:0008006" key="3">
    <source>
        <dbReference type="Google" id="ProtNLM"/>
    </source>
</evidence>
<evidence type="ECO:0000256" key="1">
    <source>
        <dbReference type="SAM" id="Phobius"/>
    </source>
</evidence>
<feature type="transmembrane region" description="Helical" evidence="1">
    <location>
        <begin position="12"/>
        <end position="31"/>
    </location>
</feature>
<dbReference type="SUPFAM" id="SSF49899">
    <property type="entry name" value="Concanavalin A-like lectins/glucanases"/>
    <property type="match status" value="1"/>
</dbReference>
<dbReference type="Gene3D" id="2.60.120.200">
    <property type="match status" value="1"/>
</dbReference>
<gene>
    <name evidence="2" type="ORF">LCGC14_2048770</name>
</gene>
<evidence type="ECO:0000313" key="2">
    <source>
        <dbReference type="EMBL" id="KKL76050.1"/>
    </source>
</evidence>
<dbReference type="InterPro" id="IPR013320">
    <property type="entry name" value="ConA-like_dom_sf"/>
</dbReference>
<organism evidence="2">
    <name type="scientific">marine sediment metagenome</name>
    <dbReference type="NCBI Taxonomy" id="412755"/>
    <lineage>
        <taxon>unclassified sequences</taxon>
        <taxon>metagenomes</taxon>
        <taxon>ecological metagenomes</taxon>
    </lineage>
</organism>
<dbReference type="AlphaFoldDB" id="A0A0F9H336"/>
<keyword evidence="1" id="KW-1133">Transmembrane helix</keyword>
<proteinExistence type="predicted"/>
<dbReference type="EMBL" id="LAZR01024175">
    <property type="protein sequence ID" value="KKL76050.1"/>
    <property type="molecule type" value="Genomic_DNA"/>
</dbReference>
<sequence length="370" mass="41077">MNIKSWILKIWKQVLIILGIGIVASISILNIHSHPQAGDQWAVSFETTGLRDLIITPDDQNTIDDLDFISLKCGEEERTPQILENDVIFYPNWFCTEEGQIIHIVNLARGHILKFQFGGEVKYAYNSPGDVKNHATLTNNLISYWELEETSGERADSHGSNNLTDNNTVLSATGKQGTAADFENNANEYLSKTDTADLSITGDLSFAMWIKIESFPANQTLLGKWNPSGDQRSYSFFISTGNKLRAFISDDGSNANTSKLFFTHTALTTATWYHIVIAYDASAGTMDLWINNSAQTQISGHKTSIDDSTADFGLGNNFADFGYFDGIQDEVGIWNRLLITSEVSDLYNSGAGIPYDEIVVQRIIPAQFIE</sequence>
<protein>
    <recommendedName>
        <fullName evidence="3">LamG-like jellyroll fold domain-containing protein</fullName>
    </recommendedName>
</protein>
<name>A0A0F9H336_9ZZZZ</name>
<comment type="caution">
    <text evidence="2">The sequence shown here is derived from an EMBL/GenBank/DDBJ whole genome shotgun (WGS) entry which is preliminary data.</text>
</comment>
<accession>A0A0F9H336</accession>
<keyword evidence="1" id="KW-0472">Membrane</keyword>
<dbReference type="Pfam" id="PF13385">
    <property type="entry name" value="Laminin_G_3"/>
    <property type="match status" value="1"/>
</dbReference>
<reference evidence="2" key="1">
    <citation type="journal article" date="2015" name="Nature">
        <title>Complex archaea that bridge the gap between prokaryotes and eukaryotes.</title>
        <authorList>
            <person name="Spang A."/>
            <person name="Saw J.H."/>
            <person name="Jorgensen S.L."/>
            <person name="Zaremba-Niedzwiedzka K."/>
            <person name="Martijn J."/>
            <person name="Lind A.E."/>
            <person name="van Eijk R."/>
            <person name="Schleper C."/>
            <person name="Guy L."/>
            <person name="Ettema T.J."/>
        </authorList>
    </citation>
    <scope>NUCLEOTIDE SEQUENCE</scope>
</reference>